<evidence type="ECO:0000313" key="2">
    <source>
        <dbReference type="EMBL" id="STY45074.1"/>
    </source>
</evidence>
<dbReference type="Pfam" id="PF13460">
    <property type="entry name" value="NAD_binding_10"/>
    <property type="match status" value="1"/>
</dbReference>
<dbReference type="InterPro" id="IPR036291">
    <property type="entry name" value="NAD(P)-bd_dom_sf"/>
</dbReference>
<reference evidence="2 3" key="1">
    <citation type="submission" date="2018-06" db="EMBL/GenBank/DDBJ databases">
        <authorList>
            <consortium name="Pathogen Informatics"/>
            <person name="Doyle S."/>
        </authorList>
    </citation>
    <scope>NUCLEOTIDE SEQUENCE [LARGE SCALE GENOMIC DNA]</scope>
    <source>
        <strain evidence="3">NCTC 10815</strain>
    </source>
</reference>
<evidence type="ECO:0000313" key="3">
    <source>
        <dbReference type="Proteomes" id="UP000254879"/>
    </source>
</evidence>
<sequence>MMKYGITAATGKFGRAAIQALSQLVPASDIIALARNTEKAKAVVPEGVEVRAGDYTKPEELTKSLAGIDRLLFISSVPGGPVTREEQHLNVVESAKEASVSYIAYTSFPHLEEATALLAIDHRTTEAAILKAGIAHSFLRNNWYLENELSNLKNAVAGKPFVYSAGEGRTGWALEREYAEAAAKVLVLEAPKEVYEFSGNGLTHQELAANISGDFEVVSLDDAAYKKGLEDSGLDAETANFVTLIQGWIRQGELDGNDAELKAVLGHDLVPIDKAIKEVTEK</sequence>
<dbReference type="AlphaFoldDB" id="A0A378MH09"/>
<dbReference type="InterPro" id="IPR016040">
    <property type="entry name" value="NAD(P)-bd_dom"/>
</dbReference>
<dbReference type="Gene3D" id="3.90.25.10">
    <property type="entry name" value="UDP-galactose 4-epimerase, domain 1"/>
    <property type="match status" value="1"/>
</dbReference>
<dbReference type="EC" id="1.6.5.2" evidence="2"/>
<dbReference type="SUPFAM" id="SSF51735">
    <property type="entry name" value="NAD(P)-binding Rossmann-fold domains"/>
    <property type="match status" value="1"/>
</dbReference>
<dbReference type="GO" id="GO:0003955">
    <property type="term" value="F:NAD(P)H dehydrogenase (quinone) activity"/>
    <property type="evidence" value="ECO:0007669"/>
    <property type="project" value="UniProtKB-EC"/>
</dbReference>
<dbReference type="Proteomes" id="UP000254879">
    <property type="component" value="Unassembled WGS sequence"/>
</dbReference>
<dbReference type="EMBL" id="UGPG01000001">
    <property type="protein sequence ID" value="STY45074.1"/>
    <property type="molecule type" value="Genomic_DNA"/>
</dbReference>
<proteinExistence type="predicted"/>
<feature type="domain" description="NAD(P)-binding" evidence="1">
    <location>
        <begin position="9"/>
        <end position="150"/>
    </location>
</feature>
<dbReference type="PANTHER" id="PTHR47129:SF1">
    <property type="entry name" value="NMRA-LIKE DOMAIN-CONTAINING PROTEIN"/>
    <property type="match status" value="1"/>
</dbReference>
<evidence type="ECO:0000259" key="1">
    <source>
        <dbReference type="Pfam" id="PF13460"/>
    </source>
</evidence>
<protein>
    <submittedName>
        <fullName evidence="2">Quinone oxidoreductase 2</fullName>
        <ecNumber evidence="2">1.6.5.2</ecNumber>
    </submittedName>
</protein>
<gene>
    <name evidence="2" type="primary">qorB</name>
    <name evidence="2" type="ORF">NCTC10815_02449</name>
</gene>
<dbReference type="Gene3D" id="3.40.50.720">
    <property type="entry name" value="NAD(P)-binding Rossmann-like Domain"/>
    <property type="match status" value="1"/>
</dbReference>
<name>A0A378MH09_LISGR</name>
<organism evidence="2 3">
    <name type="scientific">Listeria grayi</name>
    <name type="common">Listeria murrayi</name>
    <dbReference type="NCBI Taxonomy" id="1641"/>
    <lineage>
        <taxon>Bacteria</taxon>
        <taxon>Bacillati</taxon>
        <taxon>Bacillota</taxon>
        <taxon>Bacilli</taxon>
        <taxon>Bacillales</taxon>
        <taxon>Listeriaceae</taxon>
        <taxon>Listeria</taxon>
    </lineage>
</organism>
<dbReference type="PANTHER" id="PTHR47129">
    <property type="entry name" value="QUINONE OXIDOREDUCTASE 2"/>
    <property type="match status" value="1"/>
</dbReference>
<dbReference type="InterPro" id="IPR052718">
    <property type="entry name" value="NmrA-type_oxidoreductase"/>
</dbReference>
<accession>A0A378MH09</accession>
<keyword evidence="2" id="KW-0560">Oxidoreductase</keyword>